<protein>
    <submittedName>
        <fullName evidence="2">Uncharacterized protein</fullName>
    </submittedName>
</protein>
<dbReference type="Proteomes" id="UP000613580">
    <property type="component" value="Unassembled WGS sequence"/>
</dbReference>
<accession>A0A8H6W4J8</accession>
<reference evidence="2" key="1">
    <citation type="submission" date="2020-05" db="EMBL/GenBank/DDBJ databases">
        <title>Mycena genomes resolve the evolution of fungal bioluminescence.</title>
        <authorList>
            <person name="Tsai I.J."/>
        </authorList>
    </citation>
    <scope>NUCLEOTIDE SEQUENCE</scope>
    <source>
        <strain evidence="2">110903Hualien_Pintung</strain>
    </source>
</reference>
<feature type="compositionally biased region" description="Polar residues" evidence="1">
    <location>
        <begin position="40"/>
        <end position="69"/>
    </location>
</feature>
<name>A0A8H6W4J8_MYCCL</name>
<evidence type="ECO:0000256" key="1">
    <source>
        <dbReference type="SAM" id="MobiDB-lite"/>
    </source>
</evidence>
<proteinExistence type="predicted"/>
<feature type="compositionally biased region" description="Low complexity" evidence="1">
    <location>
        <begin position="218"/>
        <end position="233"/>
    </location>
</feature>
<dbReference type="OrthoDB" id="2954746at2759"/>
<evidence type="ECO:0000313" key="2">
    <source>
        <dbReference type="EMBL" id="KAF7302626.1"/>
    </source>
</evidence>
<feature type="compositionally biased region" description="Basic and acidic residues" evidence="1">
    <location>
        <begin position="30"/>
        <end position="39"/>
    </location>
</feature>
<feature type="compositionally biased region" description="Low complexity" evidence="1">
    <location>
        <begin position="91"/>
        <end position="112"/>
    </location>
</feature>
<organism evidence="2 3">
    <name type="scientific">Mycena chlorophos</name>
    <name type="common">Agaric fungus</name>
    <name type="synonym">Agaricus chlorophos</name>
    <dbReference type="NCBI Taxonomy" id="658473"/>
    <lineage>
        <taxon>Eukaryota</taxon>
        <taxon>Fungi</taxon>
        <taxon>Dikarya</taxon>
        <taxon>Basidiomycota</taxon>
        <taxon>Agaricomycotina</taxon>
        <taxon>Agaricomycetes</taxon>
        <taxon>Agaricomycetidae</taxon>
        <taxon>Agaricales</taxon>
        <taxon>Marasmiineae</taxon>
        <taxon>Mycenaceae</taxon>
        <taxon>Mycena</taxon>
    </lineage>
</organism>
<keyword evidence="3" id="KW-1185">Reference proteome</keyword>
<evidence type="ECO:0000313" key="3">
    <source>
        <dbReference type="Proteomes" id="UP000613580"/>
    </source>
</evidence>
<feature type="compositionally biased region" description="Polar residues" evidence="1">
    <location>
        <begin position="280"/>
        <end position="289"/>
    </location>
</feature>
<feature type="region of interest" description="Disordered" evidence="1">
    <location>
        <begin position="279"/>
        <end position="318"/>
    </location>
</feature>
<feature type="compositionally biased region" description="Basic residues" evidence="1">
    <location>
        <begin position="205"/>
        <end position="217"/>
    </location>
</feature>
<gene>
    <name evidence="2" type="ORF">HMN09_00897100</name>
</gene>
<feature type="region of interest" description="Disordered" evidence="1">
    <location>
        <begin position="30"/>
        <end position="132"/>
    </location>
</feature>
<comment type="caution">
    <text evidence="2">The sequence shown here is derived from an EMBL/GenBank/DDBJ whole genome shotgun (WGS) entry which is preliminary data.</text>
</comment>
<sequence length="598" mass="66108">MLHDTIRFIGTIVMPAPDFFIPPSDSDPLHHFSTRDRRSANNLSTSASRTTMNSFASSQYLQTPVANKTRSPRSKSPAEQQKCCSCHLPYAPNTNTATPTKPSSKSLSAKPSRLPEPSFYGHRNEPAHPSVSPMKYKSLAALKQPPNRTSRAQTHKADEAIVSEMGELAPRKRVLREETKAKRESKIKTAIHVWAEGRSYGYGTRTKRSAMSRKKTSKQSTTTNTSKSSVSPKRNSCKTHDRNSFLSLPSRGAKSDGGRRLKSRDGSIVSVNRFGWPLSRRNSTLSSKTRPPAKGPGNRNQKPKPPPLQAPMPRPRSSFEVDLSPIIEDVQSFPSMVDIDSAFEPLNLMNSRRVATIDEEREEDDSRNFDHVNLSGSFVLQSTSCCDMKNRQEDCPPLPALVLTFPTPEPPALPSFPPNNSDSRLGSASLTVPTFPRCTHCGFGFGLDFHDLEVPYASKPCRLCEPQWVACKMWYQPAGSDAGGGGAVPVGAADGQGEYGVDEHGQMHMSMRDKRNATTATTTPTPTVEEGYARFSNVIIKDKTTKRGSTSVIWKKVTRLFASGARRASVGVGAEVEVETKTKAEKRRRRRSFWWKVK</sequence>
<feature type="compositionally biased region" description="Pro residues" evidence="1">
    <location>
        <begin position="303"/>
        <end position="314"/>
    </location>
</feature>
<dbReference type="AlphaFoldDB" id="A0A8H6W4J8"/>
<dbReference type="EMBL" id="JACAZE010000012">
    <property type="protein sequence ID" value="KAF7302626.1"/>
    <property type="molecule type" value="Genomic_DNA"/>
</dbReference>
<feature type="compositionally biased region" description="Basic and acidic residues" evidence="1">
    <location>
        <begin position="253"/>
        <end position="264"/>
    </location>
</feature>
<feature type="region of interest" description="Disordered" evidence="1">
    <location>
        <begin position="204"/>
        <end position="264"/>
    </location>
</feature>